<evidence type="ECO:0000313" key="6">
    <source>
        <dbReference type="Proteomes" id="UP000006671"/>
    </source>
</evidence>
<dbReference type="STRING" id="5762.D2VBG8"/>
<dbReference type="AlphaFoldDB" id="D2VBG8"/>
<accession>D2VBG8</accession>
<dbReference type="InterPro" id="IPR003593">
    <property type="entry name" value="AAA+_ATPase"/>
</dbReference>
<dbReference type="InterPro" id="IPR027417">
    <property type="entry name" value="P-loop_NTPase"/>
</dbReference>
<dbReference type="KEGG" id="ngr:NAEGRDRAFT_48198"/>
<sequence>MISSLSGGSENQTQNMVKILESFAAVSQFFLEIIKKQYDGYAGVDTSDMLPEEIPRLIRLAKYLELKDCKEFIAFSYIFTCQSSNLLAEVVLSRSSKNNSGMSNIMTIATMSIIAEMSTLETLSFLSPNREHIQQGIIIIDSGFRDSLSVNILKMPRECINALVKCPLTPEEFLKIDKTKLADVLLEESTFELPGIKSVTKQKGLESSEDGNEEDLEDIEIDDDEIERELALLENGKEGTTDNNFNVYEFIQKDKSDPKAIVPPKKPLTSNIEVSNSEDFLSPYKNDIEYLDDRFKYLCQKIRLRNVELDKMSEENEDAGFKITRDRSHESIIRELKGKCRLLLNKIEKRSEQTKNNFIPRLEKLAAIRGLDEFEKWILTMSAATIICLEVTMAANATNHRANFSRGFTVGYLLWILCDDLEQRMACRSYFYKKSKLILDGMIRLSDKMSDDLMECYVDMDRRMLDYLCNMDFEFSQVVEGSHLFFPKVKLENVVLPDSQKSLIVDTVANYERFKKARLQLGFEDIISYGNSIVIMFYGESGTGKTMMANALANHLNQKLLLVNFSNMTEQKGEVMKYVFRESKINNALLFFDECESFFESRKRSNSDVTALLTEIEKFDGLIILATNKQYELDEAMHRRITLAIEFKAPDPLLRRQIWEKHIPPQANFANVDWESLSQDFELTGGLIKNAILSALTFAISRDSENPVITHNDLVKACQLQLKGHLKMGEFEKKIIPKRGLPDLILSESLKNQVKEVIQFEKSRKILFNLWGFDSSLFKKQGTTCLIVGHGTGIGKSLCAEVISYEIGKAMKVVDINELLTKYSFHTTKNVEALFKECKELDAILVLEMSTDDSSGNQFDKSIKILLNHLEHYEGAVIVITSSLTCLDSSLIRRFKFVLNLPSPSLTERKQMWQRLIPEKVPKNITMEEYDELAEHYSEFSGGNIENCIFRACSRTAFSSNPNLSFKLLRESAEEELKNCGLFISQAAKSSLYF</sequence>
<feature type="domain" description="AAA+ ATPase" evidence="4">
    <location>
        <begin position="781"/>
        <end position="905"/>
    </location>
</feature>
<keyword evidence="6" id="KW-1185">Reference proteome</keyword>
<dbReference type="PANTHER" id="PTHR23073">
    <property type="entry name" value="26S PROTEASOME REGULATORY SUBUNIT"/>
    <property type="match status" value="1"/>
</dbReference>
<dbReference type="InParanoid" id="D2VBG8"/>
<gene>
    <name evidence="5" type="ORF">NAEGRDRAFT_48198</name>
</gene>
<evidence type="ECO:0000256" key="2">
    <source>
        <dbReference type="ARBA" id="ARBA00022741"/>
    </source>
</evidence>
<dbReference type="SMART" id="SM00382">
    <property type="entry name" value="AAA"/>
    <property type="match status" value="2"/>
</dbReference>
<evidence type="ECO:0000313" key="5">
    <source>
        <dbReference type="EMBL" id="EFC45794.1"/>
    </source>
</evidence>
<dbReference type="CDD" id="cd19481">
    <property type="entry name" value="RecA-like_protease"/>
    <property type="match status" value="1"/>
</dbReference>
<dbReference type="GO" id="GO:0005524">
    <property type="term" value="F:ATP binding"/>
    <property type="evidence" value="ECO:0007669"/>
    <property type="project" value="UniProtKB-KW"/>
</dbReference>
<feature type="domain" description="AAA+ ATPase" evidence="4">
    <location>
        <begin position="531"/>
        <end position="651"/>
    </location>
</feature>
<name>D2VBG8_NAEGR</name>
<dbReference type="InterPro" id="IPR003959">
    <property type="entry name" value="ATPase_AAA_core"/>
</dbReference>
<keyword evidence="2" id="KW-0547">Nucleotide-binding</keyword>
<dbReference type="Pfam" id="PF22977">
    <property type="entry name" value="WHD"/>
    <property type="match status" value="1"/>
</dbReference>
<dbReference type="SUPFAM" id="SSF52540">
    <property type="entry name" value="P-loop containing nucleoside triphosphate hydrolases"/>
    <property type="match status" value="2"/>
</dbReference>
<reference evidence="5 6" key="1">
    <citation type="journal article" date="2010" name="Cell">
        <title>The genome of Naegleria gruberi illuminates early eukaryotic versatility.</title>
        <authorList>
            <person name="Fritz-Laylin L.K."/>
            <person name="Prochnik S.E."/>
            <person name="Ginger M.L."/>
            <person name="Dacks J.B."/>
            <person name="Carpenter M.L."/>
            <person name="Field M.C."/>
            <person name="Kuo A."/>
            <person name="Paredez A."/>
            <person name="Chapman J."/>
            <person name="Pham J."/>
            <person name="Shu S."/>
            <person name="Neupane R."/>
            <person name="Cipriano M."/>
            <person name="Mancuso J."/>
            <person name="Tu H."/>
            <person name="Salamov A."/>
            <person name="Lindquist E."/>
            <person name="Shapiro H."/>
            <person name="Lucas S."/>
            <person name="Grigoriev I.V."/>
            <person name="Cande W.Z."/>
            <person name="Fulton C."/>
            <person name="Rokhsar D.S."/>
            <person name="Dawson S.C."/>
        </authorList>
    </citation>
    <scope>NUCLEOTIDE SEQUENCE [LARGE SCALE GENOMIC DNA]</scope>
    <source>
        <strain evidence="5 6">NEG-M</strain>
    </source>
</reference>
<evidence type="ECO:0000256" key="3">
    <source>
        <dbReference type="ARBA" id="ARBA00022840"/>
    </source>
</evidence>
<dbReference type="Gene3D" id="3.40.50.300">
    <property type="entry name" value="P-loop containing nucleotide triphosphate hydrolases"/>
    <property type="match status" value="2"/>
</dbReference>
<evidence type="ECO:0000256" key="1">
    <source>
        <dbReference type="ARBA" id="ARBA00006914"/>
    </source>
</evidence>
<evidence type="ECO:0000259" key="4">
    <source>
        <dbReference type="SMART" id="SM00382"/>
    </source>
</evidence>
<dbReference type="PROSITE" id="PS00675">
    <property type="entry name" value="SIGMA54_INTERACT_1"/>
    <property type="match status" value="1"/>
</dbReference>
<dbReference type="GO" id="GO:0016887">
    <property type="term" value="F:ATP hydrolysis activity"/>
    <property type="evidence" value="ECO:0007669"/>
    <property type="project" value="InterPro"/>
</dbReference>
<dbReference type="InterPro" id="IPR054472">
    <property type="entry name" value="WHD"/>
</dbReference>
<comment type="similarity">
    <text evidence="1">Belongs to the AAA ATPase family.</text>
</comment>
<dbReference type="Gene3D" id="1.10.8.60">
    <property type="match status" value="1"/>
</dbReference>
<organism evidence="6">
    <name type="scientific">Naegleria gruberi</name>
    <name type="common">Amoeba</name>
    <dbReference type="NCBI Taxonomy" id="5762"/>
    <lineage>
        <taxon>Eukaryota</taxon>
        <taxon>Discoba</taxon>
        <taxon>Heterolobosea</taxon>
        <taxon>Tetramitia</taxon>
        <taxon>Eutetramitia</taxon>
        <taxon>Vahlkampfiidae</taxon>
        <taxon>Naegleria</taxon>
    </lineage>
</organism>
<dbReference type="GeneID" id="8850516"/>
<dbReference type="OMA" id="CDTFQEQ"/>
<dbReference type="RefSeq" id="XP_002678538.1">
    <property type="nucleotide sequence ID" value="XM_002678492.1"/>
</dbReference>
<dbReference type="OrthoDB" id="10042665at2759"/>
<dbReference type="InterPro" id="IPR050221">
    <property type="entry name" value="26S_Proteasome_ATPase"/>
</dbReference>
<dbReference type="Proteomes" id="UP000006671">
    <property type="component" value="Unassembled WGS sequence"/>
</dbReference>
<dbReference type="eggNOG" id="KOG0730">
    <property type="taxonomic scope" value="Eukaryota"/>
</dbReference>
<proteinExistence type="inferred from homology"/>
<dbReference type="Pfam" id="PF00004">
    <property type="entry name" value="AAA"/>
    <property type="match status" value="2"/>
</dbReference>
<dbReference type="VEuPathDB" id="AmoebaDB:NAEGRDRAFT_48198"/>
<protein>
    <submittedName>
        <fullName evidence="5">Predicted protein</fullName>
    </submittedName>
</protein>
<dbReference type="InterPro" id="IPR025662">
    <property type="entry name" value="Sigma_54_int_dom_ATP-bd_1"/>
</dbReference>
<keyword evidence="3" id="KW-0067">ATP-binding</keyword>
<dbReference type="EMBL" id="GG738861">
    <property type="protein sequence ID" value="EFC45794.1"/>
    <property type="molecule type" value="Genomic_DNA"/>
</dbReference>